<keyword evidence="3" id="KW-1185">Reference proteome</keyword>
<evidence type="ECO:0000313" key="2">
    <source>
        <dbReference type="EMBL" id="KAG6436963.1"/>
    </source>
</evidence>
<dbReference type="PANTHER" id="PTHR31343">
    <property type="entry name" value="T15D22.8"/>
    <property type="match status" value="1"/>
</dbReference>
<name>A0A8X9ACW0_SALSN</name>
<proteinExistence type="predicted"/>
<accession>A0A8X9ACW0</accession>
<feature type="compositionally biased region" description="Basic and acidic residues" evidence="1">
    <location>
        <begin position="1"/>
        <end position="12"/>
    </location>
</feature>
<evidence type="ECO:0000256" key="1">
    <source>
        <dbReference type="SAM" id="MobiDB-lite"/>
    </source>
</evidence>
<dbReference type="Pfam" id="PF05623">
    <property type="entry name" value="DUF789"/>
    <property type="match status" value="1"/>
</dbReference>
<dbReference type="AlphaFoldDB" id="A0A8X9ACW0"/>
<evidence type="ECO:0000313" key="3">
    <source>
        <dbReference type="Proteomes" id="UP000298416"/>
    </source>
</evidence>
<dbReference type="Proteomes" id="UP000298416">
    <property type="component" value="Unassembled WGS sequence"/>
</dbReference>
<reference evidence="2" key="1">
    <citation type="submission" date="2018-01" db="EMBL/GenBank/DDBJ databases">
        <authorList>
            <person name="Mao J.F."/>
        </authorList>
    </citation>
    <scope>NUCLEOTIDE SEQUENCE</scope>
    <source>
        <strain evidence="2">Huo1</strain>
        <tissue evidence="2">Leaf</tissue>
    </source>
</reference>
<dbReference type="InterPro" id="IPR008507">
    <property type="entry name" value="DUF789"/>
</dbReference>
<dbReference type="PANTHER" id="PTHR31343:SF8">
    <property type="entry name" value="OS07G0246600 PROTEIN"/>
    <property type="match status" value="1"/>
</dbReference>
<sequence>MSTRRRAGEERLYYCPPAMRRRQQEQEQEQSEQKSASSSPLPESKGSGSNSYLNLFLEHTTPVVASQHFTKTSMISWRNRGAEFDPYFMLGDLWESFREWSVYGVGVPLHWNESDSVVQYYAPSLSGIQLYTDPTRRAVEHRRHGEESDANSSRGISTDGDSEGTDRGANDARGSCNQKNNIGHGFRRYAGGNNPSMESSVDGDDISMPPGRLMYEYFERELPFHREPLADKASLMSKLASQVHQLKTYMSCDLSPSSWISVAWYPIYRIPVGPALQNVDACFLTFHSLAKPVKGDFLPIFTFLVGMMLVASSPYLASDLFHTSTKPRTGMRTELTKARRSNPSHEPLIIGFGYCKLIILTTTSSCRTTVTGDSRITARTHLQPSLYCLQHGRTNPLILATIQAVSGVCLHNW</sequence>
<protein>
    <submittedName>
        <fullName evidence="2">Uncharacterized protein</fullName>
    </submittedName>
</protein>
<organism evidence="2">
    <name type="scientific">Salvia splendens</name>
    <name type="common">Scarlet sage</name>
    <dbReference type="NCBI Taxonomy" id="180675"/>
    <lineage>
        <taxon>Eukaryota</taxon>
        <taxon>Viridiplantae</taxon>
        <taxon>Streptophyta</taxon>
        <taxon>Embryophyta</taxon>
        <taxon>Tracheophyta</taxon>
        <taxon>Spermatophyta</taxon>
        <taxon>Magnoliopsida</taxon>
        <taxon>eudicotyledons</taxon>
        <taxon>Gunneridae</taxon>
        <taxon>Pentapetalae</taxon>
        <taxon>asterids</taxon>
        <taxon>lamiids</taxon>
        <taxon>Lamiales</taxon>
        <taxon>Lamiaceae</taxon>
        <taxon>Nepetoideae</taxon>
        <taxon>Mentheae</taxon>
        <taxon>Salviinae</taxon>
        <taxon>Salvia</taxon>
        <taxon>Salvia subgen. Calosphace</taxon>
        <taxon>core Calosphace</taxon>
    </lineage>
</organism>
<reference evidence="2" key="2">
    <citation type="submission" date="2020-08" db="EMBL/GenBank/DDBJ databases">
        <title>Plant Genome Project.</title>
        <authorList>
            <person name="Zhang R.-G."/>
        </authorList>
    </citation>
    <scope>NUCLEOTIDE SEQUENCE</scope>
    <source>
        <strain evidence="2">Huo1</strain>
        <tissue evidence="2">Leaf</tissue>
    </source>
</reference>
<comment type="caution">
    <text evidence="2">The sequence shown here is derived from an EMBL/GenBank/DDBJ whole genome shotgun (WGS) entry which is preliminary data.</text>
</comment>
<feature type="region of interest" description="Disordered" evidence="1">
    <location>
        <begin position="137"/>
        <end position="205"/>
    </location>
</feature>
<feature type="compositionally biased region" description="Basic and acidic residues" evidence="1">
    <location>
        <begin position="137"/>
        <end position="147"/>
    </location>
</feature>
<gene>
    <name evidence="2" type="ORF">SASPL_101870</name>
</gene>
<feature type="region of interest" description="Disordered" evidence="1">
    <location>
        <begin position="1"/>
        <end position="47"/>
    </location>
</feature>
<dbReference type="EMBL" id="PNBA02000001">
    <property type="protein sequence ID" value="KAG6436963.1"/>
    <property type="molecule type" value="Genomic_DNA"/>
</dbReference>